<organism evidence="1 2">
    <name type="scientific">Gardnerella vaginalis (strain ATCC 14019 / 317)</name>
    <dbReference type="NCBI Taxonomy" id="525284"/>
    <lineage>
        <taxon>Bacteria</taxon>
        <taxon>Bacillati</taxon>
        <taxon>Actinomycetota</taxon>
        <taxon>Actinomycetes</taxon>
        <taxon>Bifidobacteriales</taxon>
        <taxon>Bifidobacteriaceae</taxon>
        <taxon>Gardnerella</taxon>
    </lineage>
</organism>
<accession>E3DAT6</accession>
<name>E3DAT6_GARV3</name>
<proteinExistence type="predicted"/>
<dbReference type="EMBL" id="CP002104">
    <property type="protein sequence ID" value="ADP39180.1"/>
    <property type="molecule type" value="Genomic_DNA"/>
</dbReference>
<evidence type="ECO:0000313" key="2">
    <source>
        <dbReference type="Proteomes" id="UP000001453"/>
    </source>
</evidence>
<dbReference type="Proteomes" id="UP000001453">
    <property type="component" value="Chromosome"/>
</dbReference>
<sequence>MHSGGQCVLFAILPVFCSSDWCVGLQSAEVFPHFVVQHAV</sequence>
<reference evidence="1 2" key="1">
    <citation type="journal article" date="2010" name="PLoS ONE">
        <title>Comparative genomics of Gardnerella vaginalis strains reveals substantial differences in metabolic and virulence potential.</title>
        <authorList>
            <person name="Yeoman C.J."/>
            <person name="Yildirim S."/>
            <person name="Thomas S.M."/>
            <person name="Durkin A.S."/>
            <person name="Torralba M."/>
            <person name="Sutton G."/>
            <person name="Buhay C.J."/>
            <person name="Ding Y."/>
            <person name="Dugan-Rocha S.P."/>
            <person name="Muzny D.M."/>
            <person name="Qin X."/>
            <person name="Gibbs R.A."/>
            <person name="Leigh S.R."/>
            <person name="Stumpf R."/>
            <person name="White B.A."/>
            <person name="Highlander S.K."/>
            <person name="Nelson K.E."/>
            <person name="Wilson B.A."/>
        </authorList>
    </citation>
    <scope>NUCLEOTIDE SEQUENCE [LARGE SCALE GENOMIC DNA]</scope>
    <source>
        <strain evidence="2">ATCC 14019 / 317</strain>
    </source>
</reference>
<dbReference type="AlphaFoldDB" id="E3DAT6"/>
<dbReference type="HOGENOM" id="CLU_3290150_0_0_11"/>
<dbReference type="KEGG" id="gvg:HMPREF0421_21098"/>
<gene>
    <name evidence="1" type="ordered locus">HMPREF0421_21098</name>
</gene>
<evidence type="ECO:0000313" key="1">
    <source>
        <dbReference type="EMBL" id="ADP39180.1"/>
    </source>
</evidence>
<protein>
    <submittedName>
        <fullName evidence="1">Uncharacterized protein</fullName>
    </submittedName>
</protein>